<organism evidence="8 9">
    <name type="scientific">Elioraea tepida</name>
    <dbReference type="NCBI Taxonomy" id="2843330"/>
    <lineage>
        <taxon>Bacteria</taxon>
        <taxon>Pseudomonadati</taxon>
        <taxon>Pseudomonadota</taxon>
        <taxon>Alphaproteobacteria</taxon>
        <taxon>Acetobacterales</taxon>
        <taxon>Elioraeaceae</taxon>
        <taxon>Elioraea</taxon>
    </lineage>
</organism>
<evidence type="ECO:0000256" key="5">
    <source>
        <dbReference type="SAM" id="Phobius"/>
    </source>
</evidence>
<accession>A0A975YIU7</accession>
<feature type="transmembrane region" description="Helical" evidence="5">
    <location>
        <begin position="32"/>
        <end position="50"/>
    </location>
</feature>
<dbReference type="FunFam" id="1.10.287.110:FF:000001">
    <property type="entry name" value="Import inner membrane translocase subunit tim14"/>
    <property type="match status" value="1"/>
</dbReference>
<dbReference type="AlphaFoldDB" id="A0A975YIU7"/>
<dbReference type="RefSeq" id="WP_218284854.1">
    <property type="nucleotide sequence ID" value="NZ_CP076448.1"/>
</dbReference>
<feature type="chain" id="PRO_5037018319" description="J domain-containing protein" evidence="6">
    <location>
        <begin position="23"/>
        <end position="237"/>
    </location>
</feature>
<comment type="subcellular location">
    <subcellularLocation>
        <location evidence="1">Membrane</location>
    </subcellularLocation>
</comment>
<feature type="domain" description="J" evidence="7">
    <location>
        <begin position="187"/>
        <end position="237"/>
    </location>
</feature>
<evidence type="ECO:0000256" key="4">
    <source>
        <dbReference type="ARBA" id="ARBA00023136"/>
    </source>
</evidence>
<dbReference type="EMBL" id="CP076448">
    <property type="protein sequence ID" value="QXM23921.1"/>
    <property type="molecule type" value="Genomic_DNA"/>
</dbReference>
<name>A0A975YIU7_9PROT</name>
<evidence type="ECO:0000256" key="2">
    <source>
        <dbReference type="ARBA" id="ARBA00022692"/>
    </source>
</evidence>
<gene>
    <name evidence="8" type="ORF">KO353_11555</name>
</gene>
<protein>
    <recommendedName>
        <fullName evidence="7">J domain-containing protein</fullName>
    </recommendedName>
</protein>
<dbReference type="Proteomes" id="UP000694001">
    <property type="component" value="Chromosome"/>
</dbReference>
<dbReference type="PANTHER" id="PTHR12763">
    <property type="match status" value="1"/>
</dbReference>
<evidence type="ECO:0000313" key="9">
    <source>
        <dbReference type="Proteomes" id="UP000694001"/>
    </source>
</evidence>
<keyword evidence="3 5" id="KW-1133">Transmembrane helix</keyword>
<evidence type="ECO:0000259" key="7">
    <source>
        <dbReference type="PROSITE" id="PS50076"/>
    </source>
</evidence>
<dbReference type="KEGG" id="elio:KO353_11555"/>
<evidence type="ECO:0000313" key="8">
    <source>
        <dbReference type="EMBL" id="QXM23921.1"/>
    </source>
</evidence>
<reference evidence="8" key="1">
    <citation type="submission" date="2021-06" db="EMBL/GenBank/DDBJ databases">
        <title>Elioraea tepida, sp. nov., a moderately thermophilic aerobic anoxygenic phototrophic bacterium isolated from an alkaline siliceous hot spring mat community in Yellowstone National Park, WY, USA.</title>
        <authorList>
            <person name="Saini M.K."/>
            <person name="Yoshida S."/>
            <person name="Sebastian A."/>
            <person name="Hirose S."/>
            <person name="Hara E."/>
            <person name="Tamaki H."/>
            <person name="Soulier N.T."/>
            <person name="Albert I."/>
            <person name="Hanada S."/>
            <person name="Bryant D.A."/>
            <person name="Tank M."/>
        </authorList>
    </citation>
    <scope>NUCLEOTIDE SEQUENCE</scope>
    <source>
        <strain evidence="8">MS-P2</strain>
    </source>
</reference>
<dbReference type="PROSITE" id="PS50076">
    <property type="entry name" value="DNAJ_2"/>
    <property type="match status" value="1"/>
</dbReference>
<keyword evidence="9" id="KW-1185">Reference proteome</keyword>
<sequence length="237" mass="25137">MTWLLGGLAVLALLLLAASAFATARIETLKAVLKWAGLVVGSAVALYLLATGKGGQALMLAAVLGPLAIRFWNQAKAARTFSRGAPGQGAASEVTTAWLRMRLDHDTGTMSGTVLAGEFKGRELAELSLPDLIGLWLSLRAEDPESVPLLEAWMDRRFGEAWREAAAEAAGEGEAPRPAAGPMSRADALAILGLREGATPEEIREAHRRLMRAAHPDRGGSDWLAARINEARDVLLG</sequence>
<evidence type="ECO:0000256" key="6">
    <source>
        <dbReference type="SAM" id="SignalP"/>
    </source>
</evidence>
<dbReference type="PANTHER" id="PTHR12763:SF28">
    <property type="entry name" value="GEO10507P1-RELATED"/>
    <property type="match status" value="1"/>
</dbReference>
<evidence type="ECO:0000256" key="1">
    <source>
        <dbReference type="ARBA" id="ARBA00004370"/>
    </source>
</evidence>
<proteinExistence type="predicted"/>
<dbReference type="GO" id="GO:0016020">
    <property type="term" value="C:membrane"/>
    <property type="evidence" value="ECO:0007669"/>
    <property type="project" value="UniProtKB-SubCell"/>
</dbReference>
<dbReference type="InterPro" id="IPR001623">
    <property type="entry name" value="DnaJ_domain"/>
</dbReference>
<keyword evidence="6" id="KW-0732">Signal</keyword>
<keyword evidence="4 5" id="KW-0472">Membrane</keyword>
<evidence type="ECO:0000256" key="3">
    <source>
        <dbReference type="ARBA" id="ARBA00022989"/>
    </source>
</evidence>
<keyword evidence="2 5" id="KW-0812">Transmembrane</keyword>
<dbReference type="SMART" id="SM00271">
    <property type="entry name" value="DnaJ"/>
    <property type="match status" value="1"/>
</dbReference>
<feature type="transmembrane region" description="Helical" evidence="5">
    <location>
        <begin position="57"/>
        <end position="73"/>
    </location>
</feature>
<dbReference type="CDD" id="cd06257">
    <property type="entry name" value="DnaJ"/>
    <property type="match status" value="1"/>
</dbReference>
<feature type="signal peptide" evidence="6">
    <location>
        <begin position="1"/>
        <end position="22"/>
    </location>
</feature>